<dbReference type="SUPFAM" id="SSF53649">
    <property type="entry name" value="Alkaline phosphatase-like"/>
    <property type="match status" value="1"/>
</dbReference>
<dbReference type="EMBL" id="QQZY01000011">
    <property type="protein sequence ID" value="RDI73232.1"/>
    <property type="molecule type" value="Genomic_DNA"/>
</dbReference>
<dbReference type="PANTHER" id="PTHR10151:SF120">
    <property type="entry name" value="BIS(5'-ADENOSYL)-TRIPHOSPHATASE"/>
    <property type="match status" value="1"/>
</dbReference>
<dbReference type="Pfam" id="PF01663">
    <property type="entry name" value="Phosphodiest"/>
    <property type="match status" value="1"/>
</dbReference>
<organism evidence="1 2">
    <name type="scientific">Gaiella occulta</name>
    <dbReference type="NCBI Taxonomy" id="1002870"/>
    <lineage>
        <taxon>Bacteria</taxon>
        <taxon>Bacillati</taxon>
        <taxon>Actinomycetota</taxon>
        <taxon>Thermoleophilia</taxon>
        <taxon>Gaiellales</taxon>
        <taxon>Gaiellaceae</taxon>
        <taxon>Gaiella</taxon>
    </lineage>
</organism>
<evidence type="ECO:0000313" key="1">
    <source>
        <dbReference type="EMBL" id="RDI73232.1"/>
    </source>
</evidence>
<dbReference type="InterPro" id="IPR017850">
    <property type="entry name" value="Alkaline_phosphatase_core_sf"/>
</dbReference>
<dbReference type="RefSeq" id="WP_181813739.1">
    <property type="nucleotide sequence ID" value="NZ_QQZY01000011.1"/>
</dbReference>
<proteinExistence type="predicted"/>
<reference evidence="1 2" key="1">
    <citation type="submission" date="2018-07" db="EMBL/GenBank/DDBJ databases">
        <title>High-quality-draft genome sequence of Gaiella occulta.</title>
        <authorList>
            <person name="Severino R."/>
            <person name="Froufe H.J.C."/>
            <person name="Rainey F.A."/>
            <person name="Barroso C."/>
            <person name="Albuquerque L."/>
            <person name="Lobo-Da-Cunha A."/>
            <person name="Da Costa M.S."/>
            <person name="Egas C."/>
        </authorList>
    </citation>
    <scope>NUCLEOTIDE SEQUENCE [LARGE SCALE GENOMIC DNA]</scope>
    <source>
        <strain evidence="1 2">F2-233</strain>
    </source>
</reference>
<keyword evidence="2" id="KW-1185">Reference proteome</keyword>
<dbReference type="AlphaFoldDB" id="A0A7M2YSU4"/>
<protein>
    <submittedName>
        <fullName evidence="1">Type I phosphodiesterase / nucleotide pyrophosphatase</fullName>
    </submittedName>
</protein>
<accession>A0A7M2YSU4</accession>
<gene>
    <name evidence="1" type="ORF">Gocc_3027</name>
</gene>
<dbReference type="PANTHER" id="PTHR10151">
    <property type="entry name" value="ECTONUCLEOTIDE PYROPHOSPHATASE/PHOSPHODIESTERASE"/>
    <property type="match status" value="1"/>
</dbReference>
<dbReference type="GO" id="GO:0016787">
    <property type="term" value="F:hydrolase activity"/>
    <property type="evidence" value="ECO:0007669"/>
    <property type="project" value="UniProtKB-ARBA"/>
</dbReference>
<evidence type="ECO:0000313" key="2">
    <source>
        <dbReference type="Proteomes" id="UP000254134"/>
    </source>
</evidence>
<sequence>MRPKPVILVVIDGLTPAMLEGAIASGGAPTLARLAEHGTYRRATSVFPSLTPVCLSSIATGAHGDVHEIPHLVWYHRRDGRLVEYGSSFGAARAAGIGKTLRDTLVNMNAEHLGVGAVTLFETLADAGLRSAAVNFTAYRGRTVHRSSLPFLGNVLGPERFYFYNLFQSERTGAPLSFRNRSAGTIDAYATAVGRWLVTRDGFDLFVFYLSDYDYASHELGPDRAHDVLGRCDAAVGALADAAGGIDELLERYALVVLSDHGQTPVRHVASLQRHYVDVAGALVCASNRAAHVYALDACALDPRQLAARLDAEPSVELALFREGAEAVARREGEELRFAPRPQGGFHVAGDASLLAHPDAPARAWAALANPNAGDVLVSATAGWEFADLGGGHHLGGGSHGSLVAGDSEVPLLTVGVDGDPRSIVEVAPTVLRHFGIEAPAYVLGRAA</sequence>
<comment type="caution">
    <text evidence="1">The sequence shown here is derived from an EMBL/GenBank/DDBJ whole genome shotgun (WGS) entry which is preliminary data.</text>
</comment>
<dbReference type="Gene3D" id="3.40.720.10">
    <property type="entry name" value="Alkaline Phosphatase, subunit A"/>
    <property type="match status" value="1"/>
</dbReference>
<dbReference type="Proteomes" id="UP000254134">
    <property type="component" value="Unassembled WGS sequence"/>
</dbReference>
<dbReference type="InterPro" id="IPR002591">
    <property type="entry name" value="Phosphodiest/P_Trfase"/>
</dbReference>
<reference evidence="2" key="2">
    <citation type="journal article" date="2019" name="MicrobiologyOpen">
        <title>High-quality draft genome sequence of Gaiella occulta isolated from a 150 meter deep mineral water borehole and comparison with the genome sequences of other deep-branching lineages of the phylum Actinobacteria.</title>
        <authorList>
            <person name="Severino R."/>
            <person name="Froufe H.J.C."/>
            <person name="Barroso C."/>
            <person name="Albuquerque L."/>
            <person name="Lobo-da-Cunha A."/>
            <person name="da Costa M.S."/>
            <person name="Egas C."/>
        </authorList>
    </citation>
    <scope>NUCLEOTIDE SEQUENCE [LARGE SCALE GENOMIC DNA]</scope>
    <source>
        <strain evidence="2">F2-233</strain>
    </source>
</reference>
<name>A0A7M2YSU4_9ACTN</name>